<dbReference type="SUPFAM" id="SSF47954">
    <property type="entry name" value="Cyclin-like"/>
    <property type="match status" value="2"/>
</dbReference>
<dbReference type="Gramene" id="AUR62027671-RA">
    <property type="protein sequence ID" value="AUR62027671-RA:cds"/>
    <property type="gene ID" value="AUR62027671"/>
</dbReference>
<dbReference type="OMA" id="HGANESQ"/>
<organism evidence="1 2">
    <name type="scientific">Chenopodium quinoa</name>
    <name type="common">Quinoa</name>
    <dbReference type="NCBI Taxonomy" id="63459"/>
    <lineage>
        <taxon>Eukaryota</taxon>
        <taxon>Viridiplantae</taxon>
        <taxon>Streptophyta</taxon>
        <taxon>Embryophyta</taxon>
        <taxon>Tracheophyta</taxon>
        <taxon>Spermatophyta</taxon>
        <taxon>Magnoliopsida</taxon>
        <taxon>eudicotyledons</taxon>
        <taxon>Gunneridae</taxon>
        <taxon>Pentapetalae</taxon>
        <taxon>Caryophyllales</taxon>
        <taxon>Chenopodiaceae</taxon>
        <taxon>Chenopodioideae</taxon>
        <taxon>Atripliceae</taxon>
        <taxon>Chenopodium</taxon>
    </lineage>
</organism>
<dbReference type="Proteomes" id="UP000596660">
    <property type="component" value="Unplaced"/>
</dbReference>
<evidence type="ECO:0000313" key="1">
    <source>
        <dbReference type="EnsemblPlants" id="AUR62027671-RA:cds"/>
    </source>
</evidence>
<reference evidence="1" key="1">
    <citation type="journal article" date="2017" name="Nature">
        <title>The genome of Chenopodium quinoa.</title>
        <authorList>
            <person name="Jarvis D.E."/>
            <person name="Ho Y.S."/>
            <person name="Lightfoot D.J."/>
            <person name="Schmoeckel S.M."/>
            <person name="Li B."/>
            <person name="Borm T.J.A."/>
            <person name="Ohyanagi H."/>
            <person name="Mineta K."/>
            <person name="Michell C.T."/>
            <person name="Saber N."/>
            <person name="Kharbatia N.M."/>
            <person name="Rupper R.R."/>
            <person name="Sharp A.R."/>
            <person name="Dally N."/>
            <person name="Boughton B.A."/>
            <person name="Woo Y.H."/>
            <person name="Gao G."/>
            <person name="Schijlen E.G.W.M."/>
            <person name="Guo X."/>
            <person name="Momin A.A."/>
            <person name="Negrao S."/>
            <person name="Al-Babili S."/>
            <person name="Gehring C."/>
            <person name="Roessner U."/>
            <person name="Jung C."/>
            <person name="Murphy K."/>
            <person name="Arold S.T."/>
            <person name="Gojobori T."/>
            <person name="van der Linden C.G."/>
            <person name="van Loo E.N."/>
            <person name="Jellen E.N."/>
            <person name="Maughan P.J."/>
            <person name="Tester M."/>
        </authorList>
    </citation>
    <scope>NUCLEOTIDE SEQUENCE [LARGE SCALE GENOMIC DNA]</scope>
    <source>
        <strain evidence="1">cv. PI 614886</strain>
    </source>
</reference>
<accession>A0A803MDX8</accession>
<dbReference type="Gene3D" id="1.10.472.10">
    <property type="entry name" value="Cyclin-like"/>
    <property type="match status" value="2"/>
</dbReference>
<dbReference type="AlphaFoldDB" id="A0A803MDX8"/>
<dbReference type="PANTHER" id="PTHR48428:SF1">
    <property type="entry name" value="PLANT-SPECIFIC TFIIB-RELATED PROTEIN PTF2"/>
    <property type="match status" value="1"/>
</dbReference>
<evidence type="ECO:0000313" key="2">
    <source>
        <dbReference type="Proteomes" id="UP000596660"/>
    </source>
</evidence>
<reference evidence="1" key="2">
    <citation type="submission" date="2021-03" db="UniProtKB">
        <authorList>
            <consortium name="EnsemblPlants"/>
        </authorList>
    </citation>
    <scope>IDENTIFICATION</scope>
</reference>
<sequence>MAACRSCKSKALVTDSVTGGTVCSSCGIVQDFDDYQHTFGGVSGPQGTFVRVGTSGTGTDYSYKERKLYESNQMIEDITFRLSFGDIRTREVKSMINKVTDGEFGLGNWFSVLVGACCYIVMRQDNKALPISEVIGAVGCELYEMGKMVNRVVGFLGLELKEFDLVGLLEKMIKGFSGFSGVEEEKIDLMVKQGIFVIQCAIKWFLSTGRRPGPVAVAVLVFVGAVNGVEVRIEDVAKEMNVAIRTCKLRYKELLEAMVEVAQNLPWGSDVNVKNIVKNAPFVLKYMEMKSMEDRGREKSKFSDGSPGFDLGDVVEECLSKEVEYKGIDGGDSAVDNGLRCLNGTEGLENLKVSHGELAKVYSKFKAEFLNRNLTNKNDTVDYGDRLGGLDVELFDEWWSGRSDMCEKLLMEQLLKKDVGLDVLPPSYIRGCNAVKKRREKIREAKRRINSIINPPIVTSSNAFLHNGLDAQSCSSDDISTVENVSSRKKRKKGHDTIDWEDFIIESLLLHQVKEEEIEKGHYNALLGLVNDSWQNQRFKSHAMSTTAGNKPSSVVNGERGPDHLLVLVHGIMARNVKMKGKKTEKMTAFNGTRTPLLEINAQQLSKRLKDAYVMKQPEAARIFISHGQLIALGIRRHDCTLIHSLGPFGENLFWGSGKRWMAKDAVAWQRSNGITTITTVVAVDMPVGTTPKLCGSKPKWLDAPK</sequence>
<name>A0A803MDX8_CHEQI</name>
<dbReference type="Gene3D" id="2.20.25.10">
    <property type="match status" value="1"/>
</dbReference>
<dbReference type="InterPro" id="IPR053340">
    <property type="entry name" value="PTF2"/>
</dbReference>
<dbReference type="PANTHER" id="PTHR48428">
    <property type="entry name" value="PLANT-SPECIFIC TFIIB-RELATED PROTEIN PTF2"/>
    <property type="match status" value="1"/>
</dbReference>
<proteinExistence type="predicted"/>
<protein>
    <submittedName>
        <fullName evidence="1">Uncharacterized protein</fullName>
    </submittedName>
</protein>
<dbReference type="EnsemblPlants" id="AUR62027671-RA">
    <property type="protein sequence ID" value="AUR62027671-RA:cds"/>
    <property type="gene ID" value="AUR62027671"/>
</dbReference>
<keyword evidence="2" id="KW-1185">Reference proteome</keyword>
<dbReference type="CDD" id="cd00043">
    <property type="entry name" value="CYCLIN_SF"/>
    <property type="match status" value="1"/>
</dbReference>
<dbReference type="InterPro" id="IPR036915">
    <property type="entry name" value="Cyclin-like_sf"/>
</dbReference>
<dbReference type="SUPFAM" id="SSF57783">
    <property type="entry name" value="Zinc beta-ribbon"/>
    <property type="match status" value="1"/>
</dbReference>